<evidence type="ECO:0000256" key="2">
    <source>
        <dbReference type="SAM" id="MobiDB-lite"/>
    </source>
</evidence>
<reference evidence="3 4" key="1">
    <citation type="journal article" date="2020" name="Nature">
        <title>Six reference-quality genomes reveal evolution of bat adaptations.</title>
        <authorList>
            <person name="Jebb D."/>
            <person name="Huang Z."/>
            <person name="Pippel M."/>
            <person name="Hughes G.M."/>
            <person name="Lavrichenko K."/>
            <person name="Devanna P."/>
            <person name="Winkler S."/>
            <person name="Jermiin L.S."/>
            <person name="Skirmuntt E.C."/>
            <person name="Katzourakis A."/>
            <person name="Burkitt-Gray L."/>
            <person name="Ray D.A."/>
            <person name="Sullivan K.A.M."/>
            <person name="Roscito J.G."/>
            <person name="Kirilenko B.M."/>
            <person name="Davalos L.M."/>
            <person name="Corthals A.P."/>
            <person name="Power M.L."/>
            <person name="Jones G."/>
            <person name="Ransome R.D."/>
            <person name="Dechmann D.K.N."/>
            <person name="Locatelli A.G."/>
            <person name="Puechmaille S.J."/>
            <person name="Fedrigo O."/>
            <person name="Jarvis E.D."/>
            <person name="Hiller M."/>
            <person name="Vernes S.C."/>
            <person name="Myers E.W."/>
            <person name="Teeling E.C."/>
        </authorList>
    </citation>
    <scope>NUCLEOTIDE SEQUENCE [LARGE SCALE GENOMIC DNA]</scope>
    <source>
        <strain evidence="3">MRhiFer1</strain>
        <tissue evidence="3">Lung</tissue>
    </source>
</reference>
<proteinExistence type="predicted"/>
<evidence type="ECO:0000256" key="1">
    <source>
        <dbReference type="SAM" id="Coils"/>
    </source>
</evidence>
<organism evidence="3 4">
    <name type="scientific">Rhinolophus ferrumequinum</name>
    <name type="common">Greater horseshoe bat</name>
    <dbReference type="NCBI Taxonomy" id="59479"/>
    <lineage>
        <taxon>Eukaryota</taxon>
        <taxon>Metazoa</taxon>
        <taxon>Chordata</taxon>
        <taxon>Craniata</taxon>
        <taxon>Vertebrata</taxon>
        <taxon>Euteleostomi</taxon>
        <taxon>Mammalia</taxon>
        <taxon>Eutheria</taxon>
        <taxon>Laurasiatheria</taxon>
        <taxon>Chiroptera</taxon>
        <taxon>Yinpterochiroptera</taxon>
        <taxon>Rhinolophoidea</taxon>
        <taxon>Rhinolophidae</taxon>
        <taxon>Rhinolophinae</taxon>
        <taxon>Rhinolophus</taxon>
    </lineage>
</organism>
<feature type="region of interest" description="Disordered" evidence="2">
    <location>
        <begin position="1"/>
        <end position="42"/>
    </location>
</feature>
<keyword evidence="1" id="KW-0175">Coiled coil</keyword>
<dbReference type="Proteomes" id="UP000585614">
    <property type="component" value="Unassembled WGS sequence"/>
</dbReference>
<feature type="compositionally biased region" description="Low complexity" evidence="2">
    <location>
        <begin position="26"/>
        <end position="41"/>
    </location>
</feature>
<dbReference type="AlphaFoldDB" id="A0A7J7ZPH0"/>
<feature type="coiled-coil region" evidence="1">
    <location>
        <begin position="43"/>
        <end position="270"/>
    </location>
</feature>
<sequence>MSDNKEKKSQGVLEEALAKQDTSSLTDAVKQVAKQQQSQTSEIQKNKKVLFHLQNELHELEKQIASVSAETKETERQIYQQDAAIENSKLQCENLETQIKSLHTENVKLKFDIEATQEDFEEHKIRYNEYYAKIKVYKDSLEEEESKWSFMTELHEKRELVKKLKIMKEELRQDLQNPEGNRIKQAQEDISKLKNNIITVKESIIEKACFLEEEKKTHEKLRKEIEVQHKRYGAILKRLHCQVNKLQSDRRQWQWNIQQLEKTAAELRRCIAMKD</sequence>
<name>A0A7J7ZPH0_RHIFE</name>
<protein>
    <submittedName>
        <fullName evidence="3">Coiled-coil domain containing 122</fullName>
    </submittedName>
</protein>
<evidence type="ECO:0000313" key="3">
    <source>
        <dbReference type="EMBL" id="KAF6376008.1"/>
    </source>
</evidence>
<gene>
    <name evidence="3" type="ORF">mRhiFer1_002208</name>
</gene>
<dbReference type="EMBL" id="JACAGC010000003">
    <property type="protein sequence ID" value="KAF6376008.1"/>
    <property type="molecule type" value="Genomic_DNA"/>
</dbReference>
<dbReference type="OrthoDB" id="9881749at2759"/>
<comment type="caution">
    <text evidence="3">The sequence shown here is derived from an EMBL/GenBank/DDBJ whole genome shotgun (WGS) entry which is preliminary data.</text>
</comment>
<accession>A0A7J7ZPH0</accession>
<evidence type="ECO:0000313" key="4">
    <source>
        <dbReference type="Proteomes" id="UP000585614"/>
    </source>
</evidence>